<feature type="chain" id="PRO_5012567941" description="DUF3108 domain-containing protein" evidence="1">
    <location>
        <begin position="23"/>
        <end position="269"/>
    </location>
</feature>
<keyword evidence="3" id="KW-1185">Reference proteome</keyword>
<feature type="signal peptide" evidence="1">
    <location>
        <begin position="1"/>
        <end position="22"/>
    </location>
</feature>
<proteinExistence type="predicted"/>
<organism evidence="2 3">
    <name type="scientific">Reichenbachiella agariperforans</name>
    <dbReference type="NCBI Taxonomy" id="156994"/>
    <lineage>
        <taxon>Bacteria</taxon>
        <taxon>Pseudomonadati</taxon>
        <taxon>Bacteroidota</taxon>
        <taxon>Cytophagia</taxon>
        <taxon>Cytophagales</taxon>
        <taxon>Reichenbachiellaceae</taxon>
        <taxon>Reichenbachiella</taxon>
    </lineage>
</organism>
<evidence type="ECO:0000313" key="2">
    <source>
        <dbReference type="EMBL" id="SHK82557.1"/>
    </source>
</evidence>
<gene>
    <name evidence="2" type="ORF">SAMN04488028_109107</name>
</gene>
<protein>
    <recommendedName>
        <fullName evidence="4">DUF3108 domain-containing protein</fullName>
    </recommendedName>
</protein>
<keyword evidence="1" id="KW-0732">Signal</keyword>
<dbReference type="STRING" id="156994.SAMN04488028_109107"/>
<dbReference type="Pfam" id="PF11306">
    <property type="entry name" value="DUF3108"/>
    <property type="match status" value="1"/>
</dbReference>
<dbReference type="EMBL" id="FRAA01000009">
    <property type="protein sequence ID" value="SHK82557.1"/>
    <property type="molecule type" value="Genomic_DNA"/>
</dbReference>
<evidence type="ECO:0000313" key="3">
    <source>
        <dbReference type="Proteomes" id="UP000184474"/>
    </source>
</evidence>
<dbReference type="Proteomes" id="UP000184474">
    <property type="component" value="Unassembled WGS sequence"/>
</dbReference>
<dbReference type="RefSeq" id="WP_073124951.1">
    <property type="nucleotide sequence ID" value="NZ_FRAA01000009.1"/>
</dbReference>
<accession>A0A1M6VLY5</accession>
<reference evidence="3" key="1">
    <citation type="submission" date="2016-11" db="EMBL/GenBank/DDBJ databases">
        <authorList>
            <person name="Varghese N."/>
            <person name="Submissions S."/>
        </authorList>
    </citation>
    <scope>NUCLEOTIDE SEQUENCE [LARGE SCALE GENOMIC DNA]</scope>
    <source>
        <strain evidence="3">DSM 26134</strain>
    </source>
</reference>
<sequence length="269" mass="31141">MKSNILKSFIILLFIFGGSIMAQSHVHPDGELTKMKVNKLSYKFKIGWFTLGGGDLVFEENNMIIQDQYHHVVKAYAYTDGMAAFFTEMDDNYMSVINSRTLHPYLSEKHVTIKNGFWDQWNSFDYDKNEITVKAKKTKKGEKSDRNWVVNMTPDSYDIVSTFVYFMDVDWSKHKKNDTVTVMTHYKKKVYPVSLIYKGKDKIKYNDEKVDTYLTQIYLPADTEYTYGRPVHAWVSSDGRNIPLAIQCKLAFGNARCELTEVNGGTPDF</sequence>
<evidence type="ECO:0000256" key="1">
    <source>
        <dbReference type="SAM" id="SignalP"/>
    </source>
</evidence>
<dbReference type="InterPro" id="IPR021457">
    <property type="entry name" value="DUF3108"/>
</dbReference>
<dbReference type="AlphaFoldDB" id="A0A1M6VLY5"/>
<name>A0A1M6VLY5_REIAG</name>
<evidence type="ECO:0008006" key="4">
    <source>
        <dbReference type="Google" id="ProtNLM"/>
    </source>
</evidence>